<dbReference type="Proteomes" id="UP001548590">
    <property type="component" value="Unassembled WGS sequence"/>
</dbReference>
<keyword evidence="1" id="KW-0812">Transmembrane</keyword>
<keyword evidence="1" id="KW-1133">Transmembrane helix</keyword>
<keyword evidence="1" id="KW-0472">Membrane</keyword>
<gene>
    <name evidence="2" type="ORF">ABVT11_05785</name>
</gene>
<evidence type="ECO:0000313" key="2">
    <source>
        <dbReference type="EMBL" id="MET1489328.1"/>
    </source>
</evidence>
<protein>
    <recommendedName>
        <fullName evidence="4">Holin</fullName>
    </recommendedName>
</protein>
<feature type="transmembrane region" description="Helical" evidence="1">
    <location>
        <begin position="46"/>
        <end position="64"/>
    </location>
</feature>
<organism evidence="2 3">
    <name type="scientific">Uliginosibacterium paludis</name>
    <dbReference type="NCBI Taxonomy" id="1615952"/>
    <lineage>
        <taxon>Bacteria</taxon>
        <taxon>Pseudomonadati</taxon>
        <taxon>Pseudomonadota</taxon>
        <taxon>Betaproteobacteria</taxon>
        <taxon>Rhodocyclales</taxon>
        <taxon>Zoogloeaceae</taxon>
        <taxon>Uliginosibacterium</taxon>
    </lineage>
</organism>
<reference evidence="2 3" key="1">
    <citation type="submission" date="2024-07" db="EMBL/GenBank/DDBJ databases">
        <title>Uliginosibacterium paludis KCTC:42655.</title>
        <authorList>
            <person name="Kim M.K."/>
        </authorList>
    </citation>
    <scope>NUCLEOTIDE SEQUENCE [LARGE SCALE GENOMIC DNA]</scope>
    <source>
        <strain evidence="2 3">KCTC 42655</strain>
    </source>
</reference>
<sequence>MDQFLDTLSKMDFNRGLAILAVVGFGVFAMVKVFKHMKDGFGPFNVRITGIVIVATLTSILAVMNPSGESAAIGILGAIAGYLFGYGSKD</sequence>
<feature type="transmembrane region" description="Helical" evidence="1">
    <location>
        <begin position="70"/>
        <end position="87"/>
    </location>
</feature>
<feature type="transmembrane region" description="Helical" evidence="1">
    <location>
        <begin position="16"/>
        <end position="34"/>
    </location>
</feature>
<accession>A0ABV2CN46</accession>
<evidence type="ECO:0000313" key="3">
    <source>
        <dbReference type="Proteomes" id="UP001548590"/>
    </source>
</evidence>
<evidence type="ECO:0000256" key="1">
    <source>
        <dbReference type="SAM" id="Phobius"/>
    </source>
</evidence>
<proteinExistence type="predicted"/>
<name>A0ABV2CN46_9RHOO</name>
<evidence type="ECO:0008006" key="4">
    <source>
        <dbReference type="Google" id="ProtNLM"/>
    </source>
</evidence>
<dbReference type="EMBL" id="JBEWLZ010000003">
    <property type="protein sequence ID" value="MET1489328.1"/>
    <property type="molecule type" value="Genomic_DNA"/>
</dbReference>
<dbReference type="RefSeq" id="WP_345925683.1">
    <property type="nucleotide sequence ID" value="NZ_JBDIVF010000002.1"/>
</dbReference>
<comment type="caution">
    <text evidence="2">The sequence shown here is derived from an EMBL/GenBank/DDBJ whole genome shotgun (WGS) entry which is preliminary data.</text>
</comment>
<keyword evidence="3" id="KW-1185">Reference proteome</keyword>